<dbReference type="EMBL" id="ACHB01000071">
    <property type="protein sequence ID" value="EEI91195.1"/>
    <property type="molecule type" value="Genomic_DNA"/>
</dbReference>
<comment type="caution">
    <text evidence="1">The sequence shown here is derived from an EMBL/GenBank/DDBJ whole genome shotgun (WGS) entry which is preliminary data.</text>
</comment>
<dbReference type="SUPFAM" id="SSF53448">
    <property type="entry name" value="Nucleotide-diphospho-sugar transferases"/>
    <property type="match status" value="1"/>
</dbReference>
<accession>C2G0W5</accession>
<dbReference type="Proteomes" id="UP000006241">
    <property type="component" value="Unassembled WGS sequence"/>
</dbReference>
<keyword evidence="1" id="KW-0548">Nucleotidyltransferase</keyword>
<dbReference type="GO" id="GO:0008781">
    <property type="term" value="F:N-acylneuraminate cytidylyltransferase activity"/>
    <property type="evidence" value="ECO:0007669"/>
    <property type="project" value="TreeGrafter"/>
</dbReference>
<dbReference type="CDD" id="cd02513">
    <property type="entry name" value="CMP-NeuAc_Synthase"/>
    <property type="match status" value="1"/>
</dbReference>
<proteinExistence type="predicted"/>
<dbReference type="PANTHER" id="PTHR21485">
    <property type="entry name" value="HAD SUPERFAMILY MEMBERS CMAS AND KDSC"/>
    <property type="match status" value="1"/>
</dbReference>
<dbReference type="InterPro" id="IPR029044">
    <property type="entry name" value="Nucleotide-diphossugar_trans"/>
</dbReference>
<organism evidence="1 2">
    <name type="scientific">Sphingobacterium spiritivorum ATCC 33300</name>
    <dbReference type="NCBI Taxonomy" id="525372"/>
    <lineage>
        <taxon>Bacteria</taxon>
        <taxon>Pseudomonadati</taxon>
        <taxon>Bacteroidota</taxon>
        <taxon>Sphingobacteriia</taxon>
        <taxon>Sphingobacteriales</taxon>
        <taxon>Sphingobacteriaceae</taxon>
        <taxon>Sphingobacterium</taxon>
    </lineage>
</organism>
<dbReference type="InterPro" id="IPR003329">
    <property type="entry name" value="Cytidylyl_trans"/>
</dbReference>
<dbReference type="EC" id="2.7.7.-" evidence="1"/>
<dbReference type="Gene3D" id="3.90.550.10">
    <property type="entry name" value="Spore Coat Polysaccharide Biosynthesis Protein SpsA, Chain A"/>
    <property type="match status" value="1"/>
</dbReference>
<dbReference type="HOGENOM" id="CLU_042930_1_0_10"/>
<evidence type="ECO:0000313" key="1">
    <source>
        <dbReference type="EMBL" id="EEI91195.1"/>
    </source>
</evidence>
<dbReference type="AlphaFoldDB" id="C2G0W5"/>
<gene>
    <name evidence="1" type="ORF">HMPREF0765_3221</name>
</gene>
<dbReference type="InterPro" id="IPR050793">
    <property type="entry name" value="CMP-NeuNAc_synthase"/>
</dbReference>
<dbReference type="Pfam" id="PF02348">
    <property type="entry name" value="CTP_transf_3"/>
    <property type="match status" value="1"/>
</dbReference>
<reference evidence="1 2" key="1">
    <citation type="submission" date="2009-01" db="EMBL/GenBank/DDBJ databases">
        <authorList>
            <person name="Qin X."/>
            <person name="Bachman B."/>
            <person name="Battles P."/>
            <person name="Bell A."/>
            <person name="Bess C."/>
            <person name="Bickham C."/>
            <person name="Chaboub L."/>
            <person name="Chen D."/>
            <person name="Coyle M."/>
            <person name="Deiros D.R."/>
            <person name="Dinh H."/>
            <person name="Forbes L."/>
            <person name="Fowler G."/>
            <person name="Francisco L."/>
            <person name="Fu Q."/>
            <person name="Gubbala S."/>
            <person name="Hale W."/>
            <person name="Han Y."/>
            <person name="Hemphill L."/>
            <person name="Highlander S.K."/>
            <person name="Hirani K."/>
            <person name="Hogues M."/>
            <person name="Jackson L."/>
            <person name="Jakkamsetti A."/>
            <person name="Javaid M."/>
            <person name="Jiang H."/>
            <person name="Korchina V."/>
            <person name="Kovar C."/>
            <person name="Lara F."/>
            <person name="Lee S."/>
            <person name="Mata R."/>
            <person name="Mathew T."/>
            <person name="Moen C."/>
            <person name="Morales K."/>
            <person name="Munidasa M."/>
            <person name="Nazareth L."/>
            <person name="Ngo R."/>
            <person name="Nguyen L."/>
            <person name="Okwuonu G."/>
            <person name="Ongeri F."/>
            <person name="Patil S."/>
            <person name="Petrosino J."/>
            <person name="Pham C."/>
            <person name="Pham P."/>
            <person name="Pu L.-L."/>
            <person name="Puazo M."/>
            <person name="Raj R."/>
            <person name="Reid J."/>
            <person name="Rouhana J."/>
            <person name="Saada N."/>
            <person name="Shang Y."/>
            <person name="Simmons D."/>
            <person name="Thornton R."/>
            <person name="Warren J."/>
            <person name="Weissenberger G."/>
            <person name="Zhang J."/>
            <person name="Zhang L."/>
            <person name="Zhou C."/>
            <person name="Zhu D."/>
            <person name="Muzny D."/>
            <person name="Worley K."/>
            <person name="Gibbs R."/>
        </authorList>
    </citation>
    <scope>NUCLEOTIDE SEQUENCE [LARGE SCALE GENOMIC DNA]</scope>
    <source>
        <strain evidence="1 2">ATCC 33300</strain>
    </source>
</reference>
<dbReference type="PANTHER" id="PTHR21485:SF6">
    <property type="entry name" value="N-ACYLNEURAMINATE CYTIDYLYLTRANSFERASE-RELATED"/>
    <property type="match status" value="1"/>
</dbReference>
<sequence length="242" mass="27605">MKGLITICARGGSKGIPGKNIKFIGGKPLIAYSIEVALSFAKNWDSDIFLSTDSKEIKDVVKALEFSCVNTDYNRPDFLANDSAGKLDAIKDIKCYAENNNNYNYDFVIDLDVTSPLRTKEDLSRAINILFDNEDAVNLFSVSPANRNPYFNMVEENSDGFFSLCKTGQFLTRQSAPKVYDLNASFYVFKRKFFEEGHKTVITNKSMVYEVPHLCFDLDHPIDFEIMSYLLENKKLDFDFKY</sequence>
<protein>
    <submittedName>
        <fullName evidence="1">Cytidylyltransferase</fullName>
        <ecNumber evidence="1">2.7.7.-</ecNumber>
    </submittedName>
</protein>
<dbReference type="RefSeq" id="WP_003009035.1">
    <property type="nucleotide sequence ID" value="NZ_GG668632.1"/>
</dbReference>
<evidence type="ECO:0000313" key="2">
    <source>
        <dbReference type="Proteomes" id="UP000006241"/>
    </source>
</evidence>
<keyword evidence="1" id="KW-0808">Transferase</keyword>
<name>C2G0W5_SPHSI</name>